<dbReference type="InterPro" id="IPR049383">
    <property type="entry name" value="UbiD-like_N"/>
</dbReference>
<evidence type="ECO:0000259" key="5">
    <source>
        <dbReference type="Pfam" id="PF20696"/>
    </source>
</evidence>
<accession>A0A176ZF53</accession>
<comment type="caution">
    <text evidence="6">The sequence shown here is derived from an EMBL/GenBank/DDBJ whole genome shotgun (WGS) entry which is preliminary data.</text>
</comment>
<comment type="similarity">
    <text evidence="1">Belongs to the UbiD family.</text>
</comment>
<evidence type="ECO:0000259" key="4">
    <source>
        <dbReference type="Pfam" id="PF20695"/>
    </source>
</evidence>
<dbReference type="SUPFAM" id="SSF50475">
    <property type="entry name" value="FMN-binding split barrel"/>
    <property type="match status" value="1"/>
</dbReference>
<dbReference type="InterPro" id="IPR002830">
    <property type="entry name" value="UbiD"/>
</dbReference>
<dbReference type="GO" id="GO:0006744">
    <property type="term" value="P:ubiquinone biosynthetic process"/>
    <property type="evidence" value="ECO:0007669"/>
    <property type="project" value="TreeGrafter"/>
</dbReference>
<dbReference type="FunFam" id="3.40.1670.10:FF:000001">
    <property type="entry name" value="3-octaprenyl-4-hydroxybenzoate carboxy-lyase"/>
    <property type="match status" value="1"/>
</dbReference>
<evidence type="ECO:0000259" key="3">
    <source>
        <dbReference type="Pfam" id="PF01977"/>
    </source>
</evidence>
<dbReference type="AlphaFoldDB" id="A0A176ZF53"/>
<keyword evidence="7" id="KW-1185">Reference proteome</keyword>
<protein>
    <submittedName>
        <fullName evidence="6">3-octaprenyl-4-hydroxybenzoate carboxy-lyase</fullName>
    </submittedName>
</protein>
<reference evidence="6 7" key="1">
    <citation type="submission" date="2016-02" db="EMBL/GenBank/DDBJ databases">
        <title>Draft genome sequence of the strain BR 10247T Bradyrhizobium neotropicale isolated from nodules of Centrolobium paraense.</title>
        <authorList>
            <person name="Simoes-Araujo J.L."/>
            <person name="Barauna A.C."/>
            <person name="Silva K."/>
            <person name="Zilli J.E."/>
        </authorList>
    </citation>
    <scope>NUCLEOTIDE SEQUENCE [LARGE SCALE GENOMIC DNA]</scope>
    <source>
        <strain evidence="6 7">BR 10247</strain>
    </source>
</reference>
<dbReference type="RefSeq" id="WP_063676829.1">
    <property type="nucleotide sequence ID" value="NZ_LSEF01000025.1"/>
</dbReference>
<dbReference type="Pfam" id="PF20696">
    <property type="entry name" value="UbiD_C"/>
    <property type="match status" value="1"/>
</dbReference>
<feature type="domain" description="3-octaprenyl-4-hydroxybenzoate carboxy-lyase-like N-terminal" evidence="4">
    <location>
        <begin position="16"/>
        <end position="97"/>
    </location>
</feature>
<feature type="domain" description="3-octaprenyl-4-hydroxybenzoate carboxy-lyase-like Rift-related" evidence="3">
    <location>
        <begin position="132"/>
        <end position="333"/>
    </location>
</feature>
<keyword evidence="2" id="KW-0210">Decarboxylase</keyword>
<dbReference type="Pfam" id="PF01977">
    <property type="entry name" value="UbiD"/>
    <property type="match status" value="1"/>
</dbReference>
<feature type="domain" description="3-octaprenyl-4-hydroxybenzoate carboxy-lyase-like C-terminal" evidence="5">
    <location>
        <begin position="340"/>
        <end position="463"/>
    </location>
</feature>
<evidence type="ECO:0000313" key="7">
    <source>
        <dbReference type="Proteomes" id="UP000077173"/>
    </source>
</evidence>
<proteinExistence type="inferred from homology"/>
<dbReference type="FunFam" id="1.20.5.570:FF:000001">
    <property type="entry name" value="3-octaprenyl-4-hydroxybenzoate carboxy-lyase"/>
    <property type="match status" value="1"/>
</dbReference>
<dbReference type="Gene3D" id="1.20.5.570">
    <property type="entry name" value="Single helix bin"/>
    <property type="match status" value="1"/>
</dbReference>
<keyword evidence="6" id="KW-0456">Lyase</keyword>
<dbReference type="NCBIfam" id="TIGR00148">
    <property type="entry name" value="UbiD family decarboxylase"/>
    <property type="match status" value="1"/>
</dbReference>
<dbReference type="Gene3D" id="3.40.1670.10">
    <property type="entry name" value="UbiD C-terminal domain-like"/>
    <property type="match status" value="1"/>
</dbReference>
<dbReference type="InterPro" id="IPR049381">
    <property type="entry name" value="UbiD-like_C"/>
</dbReference>
<name>A0A176ZF53_9BRAD</name>
<organism evidence="6 7">
    <name type="scientific">Bradyrhizobium neotropicale</name>
    <dbReference type="NCBI Taxonomy" id="1497615"/>
    <lineage>
        <taxon>Bacteria</taxon>
        <taxon>Pseudomonadati</taxon>
        <taxon>Pseudomonadota</taxon>
        <taxon>Alphaproteobacteria</taxon>
        <taxon>Hyphomicrobiales</taxon>
        <taxon>Nitrobacteraceae</taxon>
        <taxon>Bradyrhizobium</taxon>
    </lineage>
</organism>
<dbReference type="GO" id="GO:0005829">
    <property type="term" value="C:cytosol"/>
    <property type="evidence" value="ECO:0007669"/>
    <property type="project" value="TreeGrafter"/>
</dbReference>
<dbReference type="PANTHER" id="PTHR30108:SF17">
    <property type="entry name" value="FERULIC ACID DECARBOXYLASE 1"/>
    <property type="match status" value="1"/>
</dbReference>
<dbReference type="GO" id="GO:0008694">
    <property type="term" value="F:4-hydroxy-3-polyprenylbenzoate decarboxylase activity"/>
    <property type="evidence" value="ECO:0007669"/>
    <property type="project" value="TreeGrafter"/>
</dbReference>
<sequence length="509" mass="56296">MQRDVPRFRALSDFLRFIESRGQLRRIREKISVVHEITEIHRRVLGDCGPALLFEQAVKADGHLSDMPLLTNLFGTVERIAWGLGIAPDRLEELGALMAELRAPRPPHSIRDAWNKVPLARAALATRPRTRTAAPVQDCVTMGPDIDLAKLPAQVCWPGEPAPLITWPLVITLPPESAMADQEENVGVYRMQVLGRDRAIIRWLAHRGGARHHQQWKAIGRDMPVAIVIGADPATILAAVLPLPETLSELRFAGILRAERPDLTPCLTVPLAVPAEAEIVIEGFVSATETASEGPYGDHTGYYNSVEVFPVMRVTAITSRRQPIYLSTFTGRPPDEPSRIGEALNRLFVPLIRQQFPEVTDCWLPPEACSYRIAIAAIRKRYPGQARRLMLGLWSMLPQFSYTKLLIVVDDDIDIRDWRAVMWAVSTRSDSSRDLVTLTDTPIDYLDFASPKSGLGGKLGIDATTKIPPETDRAWGAPLTMDPAVIARIDAMWSSLGLTEAPAPSPVSV</sequence>
<dbReference type="EMBL" id="LSEF01000025">
    <property type="protein sequence ID" value="OAF19301.1"/>
    <property type="molecule type" value="Genomic_DNA"/>
</dbReference>
<dbReference type="InterPro" id="IPR048304">
    <property type="entry name" value="UbiD_Rift_dom"/>
</dbReference>
<dbReference type="SUPFAM" id="SSF143968">
    <property type="entry name" value="UbiD C-terminal domain-like"/>
    <property type="match status" value="1"/>
</dbReference>
<gene>
    <name evidence="6" type="ORF">AXW67_36535</name>
</gene>
<dbReference type="Pfam" id="PF20695">
    <property type="entry name" value="UbiD_N"/>
    <property type="match status" value="1"/>
</dbReference>
<dbReference type="Proteomes" id="UP000077173">
    <property type="component" value="Unassembled WGS sequence"/>
</dbReference>
<evidence type="ECO:0000256" key="1">
    <source>
        <dbReference type="ARBA" id="ARBA00010021"/>
    </source>
</evidence>
<dbReference type="PANTHER" id="PTHR30108">
    <property type="entry name" value="3-OCTAPRENYL-4-HYDROXYBENZOATE CARBOXY-LYASE-RELATED"/>
    <property type="match status" value="1"/>
</dbReference>
<evidence type="ECO:0000256" key="2">
    <source>
        <dbReference type="ARBA" id="ARBA00022793"/>
    </source>
</evidence>
<evidence type="ECO:0000313" key="6">
    <source>
        <dbReference type="EMBL" id="OAF19301.1"/>
    </source>
</evidence>